<evidence type="ECO:0000256" key="5">
    <source>
        <dbReference type="ARBA" id="ARBA00023157"/>
    </source>
</evidence>
<organism evidence="8 9">
    <name type="scientific">Psylliodes chrysocephalus</name>
    <dbReference type="NCBI Taxonomy" id="3402493"/>
    <lineage>
        <taxon>Eukaryota</taxon>
        <taxon>Metazoa</taxon>
        <taxon>Ecdysozoa</taxon>
        <taxon>Arthropoda</taxon>
        <taxon>Hexapoda</taxon>
        <taxon>Insecta</taxon>
        <taxon>Pterygota</taxon>
        <taxon>Neoptera</taxon>
        <taxon>Endopterygota</taxon>
        <taxon>Coleoptera</taxon>
        <taxon>Polyphaga</taxon>
        <taxon>Cucujiformia</taxon>
        <taxon>Chrysomeloidea</taxon>
        <taxon>Chrysomelidae</taxon>
        <taxon>Galerucinae</taxon>
        <taxon>Alticini</taxon>
        <taxon>Psylliodes</taxon>
    </lineage>
</organism>
<feature type="domain" description="Peptidase S1" evidence="7">
    <location>
        <begin position="31"/>
        <end position="261"/>
    </location>
</feature>
<keyword evidence="6" id="KW-0732">Signal</keyword>
<dbReference type="Gene3D" id="2.40.10.10">
    <property type="entry name" value="Trypsin-like serine proteases"/>
    <property type="match status" value="1"/>
</dbReference>
<dbReference type="InterPro" id="IPR043504">
    <property type="entry name" value="Peptidase_S1_PA_chymotrypsin"/>
</dbReference>
<dbReference type="FunFam" id="2.40.10.10:FF:000068">
    <property type="entry name" value="transmembrane protease serine 2"/>
    <property type="match status" value="1"/>
</dbReference>
<keyword evidence="2" id="KW-0645">Protease</keyword>
<keyword evidence="9" id="KW-1185">Reference proteome</keyword>
<dbReference type="CDD" id="cd00190">
    <property type="entry name" value="Tryp_SPc"/>
    <property type="match status" value="1"/>
</dbReference>
<reference evidence="8" key="1">
    <citation type="submission" date="2022-01" db="EMBL/GenBank/DDBJ databases">
        <authorList>
            <person name="King R."/>
        </authorList>
    </citation>
    <scope>NUCLEOTIDE SEQUENCE</scope>
</reference>
<dbReference type="InterPro" id="IPR009003">
    <property type="entry name" value="Peptidase_S1_PA"/>
</dbReference>
<dbReference type="EMBL" id="OV651814">
    <property type="protein sequence ID" value="CAH1106471.1"/>
    <property type="molecule type" value="Genomic_DNA"/>
</dbReference>
<evidence type="ECO:0000313" key="9">
    <source>
        <dbReference type="Proteomes" id="UP001153636"/>
    </source>
</evidence>
<evidence type="ECO:0000256" key="4">
    <source>
        <dbReference type="ARBA" id="ARBA00022825"/>
    </source>
</evidence>
<evidence type="ECO:0000256" key="2">
    <source>
        <dbReference type="ARBA" id="ARBA00022670"/>
    </source>
</evidence>
<evidence type="ECO:0000256" key="3">
    <source>
        <dbReference type="ARBA" id="ARBA00022801"/>
    </source>
</evidence>
<dbReference type="Proteomes" id="UP001153636">
    <property type="component" value="Chromosome 2"/>
</dbReference>
<dbReference type="SMART" id="SM00020">
    <property type="entry name" value="Tryp_SPc"/>
    <property type="match status" value="1"/>
</dbReference>
<feature type="signal peptide" evidence="6">
    <location>
        <begin position="1"/>
        <end position="18"/>
    </location>
</feature>
<feature type="chain" id="PRO_5040465240" description="Peptidase S1 domain-containing protein" evidence="6">
    <location>
        <begin position="19"/>
        <end position="264"/>
    </location>
</feature>
<dbReference type="GO" id="GO:0004252">
    <property type="term" value="F:serine-type endopeptidase activity"/>
    <property type="evidence" value="ECO:0007669"/>
    <property type="project" value="InterPro"/>
</dbReference>
<dbReference type="SUPFAM" id="SSF50494">
    <property type="entry name" value="Trypsin-like serine proteases"/>
    <property type="match status" value="1"/>
</dbReference>
<sequence length="264" mass="28362">MFSAKVAILLAAVAVCHGAPNAKFSNHHLKIDGGIDAEIEDFPYVASVQFCPPKCSHICSAIIINENWVLTGSSCIEYIAFQKVDAGAFYLAQDDKVTVDVEDAFAHPDAAPDGLGPNDLALLKLAQPLTFNERIQPAKLPKQGQEFTGKANVTGFGDSNLADRNGLQTARDVTLISNDDCRKAIKQVFPDQDSNLDDKSNLCTLSKTANTCYGDVGGPLSQDGTVIGTVTWYLEPCGTSGAPNVYTKLSNFVDWIEKTITENS</sequence>
<evidence type="ECO:0000256" key="1">
    <source>
        <dbReference type="ARBA" id="ARBA00007664"/>
    </source>
</evidence>
<dbReference type="InterPro" id="IPR050430">
    <property type="entry name" value="Peptidase_S1"/>
</dbReference>
<dbReference type="Pfam" id="PF00089">
    <property type="entry name" value="Trypsin"/>
    <property type="match status" value="1"/>
</dbReference>
<dbReference type="GO" id="GO:0006508">
    <property type="term" value="P:proteolysis"/>
    <property type="evidence" value="ECO:0007669"/>
    <property type="project" value="UniProtKB-KW"/>
</dbReference>
<evidence type="ECO:0000259" key="7">
    <source>
        <dbReference type="PROSITE" id="PS50240"/>
    </source>
</evidence>
<keyword evidence="4" id="KW-0720">Serine protease</keyword>
<dbReference type="InterPro" id="IPR001314">
    <property type="entry name" value="Peptidase_S1A"/>
</dbReference>
<protein>
    <recommendedName>
        <fullName evidence="7">Peptidase S1 domain-containing protein</fullName>
    </recommendedName>
</protein>
<comment type="similarity">
    <text evidence="1">Belongs to the peptidase S1 family.</text>
</comment>
<dbReference type="InterPro" id="IPR001254">
    <property type="entry name" value="Trypsin_dom"/>
</dbReference>
<evidence type="ECO:0000256" key="6">
    <source>
        <dbReference type="SAM" id="SignalP"/>
    </source>
</evidence>
<dbReference type="PANTHER" id="PTHR24276:SF98">
    <property type="entry name" value="FI18310P1-RELATED"/>
    <property type="match status" value="1"/>
</dbReference>
<dbReference type="PROSITE" id="PS50240">
    <property type="entry name" value="TRYPSIN_DOM"/>
    <property type="match status" value="1"/>
</dbReference>
<dbReference type="PANTHER" id="PTHR24276">
    <property type="entry name" value="POLYSERASE-RELATED"/>
    <property type="match status" value="1"/>
</dbReference>
<dbReference type="AlphaFoldDB" id="A0A9P0CR72"/>
<name>A0A9P0CR72_9CUCU</name>
<keyword evidence="3" id="KW-0378">Hydrolase</keyword>
<dbReference type="PRINTS" id="PR00722">
    <property type="entry name" value="CHYMOTRYPSIN"/>
</dbReference>
<gene>
    <name evidence="8" type="ORF">PSYICH_LOCUS6368</name>
</gene>
<proteinExistence type="inferred from homology"/>
<accession>A0A9P0CR72</accession>
<evidence type="ECO:0000313" key="8">
    <source>
        <dbReference type="EMBL" id="CAH1106471.1"/>
    </source>
</evidence>
<dbReference type="OrthoDB" id="10061449at2759"/>
<keyword evidence="5" id="KW-1015">Disulfide bond</keyword>